<feature type="transmembrane region" description="Helical" evidence="6">
    <location>
        <begin position="94"/>
        <end position="120"/>
    </location>
</feature>
<dbReference type="InParanoid" id="A0A0C3H7Y3"/>
<feature type="transmembrane region" description="Helical" evidence="6">
    <location>
        <begin position="64"/>
        <end position="82"/>
    </location>
</feature>
<name>A0A0C3H7Y3_OIDMZ</name>
<protein>
    <recommendedName>
        <fullName evidence="9">DUF1772 domain-containing protein</fullName>
    </recommendedName>
</protein>
<dbReference type="OrthoDB" id="5954308at2759"/>
<organism evidence="7 8">
    <name type="scientific">Oidiodendron maius (strain Zn)</name>
    <dbReference type="NCBI Taxonomy" id="913774"/>
    <lineage>
        <taxon>Eukaryota</taxon>
        <taxon>Fungi</taxon>
        <taxon>Dikarya</taxon>
        <taxon>Ascomycota</taxon>
        <taxon>Pezizomycotina</taxon>
        <taxon>Leotiomycetes</taxon>
        <taxon>Leotiomycetes incertae sedis</taxon>
        <taxon>Myxotrichaceae</taxon>
        <taxon>Oidiodendron</taxon>
    </lineage>
</organism>
<reference evidence="8" key="2">
    <citation type="submission" date="2015-01" db="EMBL/GenBank/DDBJ databases">
        <title>Evolutionary Origins and Diversification of the Mycorrhizal Mutualists.</title>
        <authorList>
            <consortium name="DOE Joint Genome Institute"/>
            <consortium name="Mycorrhizal Genomics Consortium"/>
            <person name="Kohler A."/>
            <person name="Kuo A."/>
            <person name="Nagy L.G."/>
            <person name="Floudas D."/>
            <person name="Copeland A."/>
            <person name="Barry K.W."/>
            <person name="Cichocki N."/>
            <person name="Veneault-Fourrey C."/>
            <person name="LaButti K."/>
            <person name="Lindquist E.A."/>
            <person name="Lipzen A."/>
            <person name="Lundell T."/>
            <person name="Morin E."/>
            <person name="Murat C."/>
            <person name="Riley R."/>
            <person name="Ohm R."/>
            <person name="Sun H."/>
            <person name="Tunlid A."/>
            <person name="Henrissat B."/>
            <person name="Grigoriev I.V."/>
            <person name="Hibbett D.S."/>
            <person name="Martin F."/>
        </authorList>
    </citation>
    <scope>NUCLEOTIDE SEQUENCE [LARGE SCALE GENOMIC DNA]</scope>
    <source>
        <strain evidence="8">Zn</strain>
    </source>
</reference>
<evidence type="ECO:0000256" key="2">
    <source>
        <dbReference type="ARBA" id="ARBA00022692"/>
    </source>
</evidence>
<dbReference type="AlphaFoldDB" id="A0A0C3H7Y3"/>
<keyword evidence="2 6" id="KW-0812">Transmembrane</keyword>
<proteinExistence type="inferred from homology"/>
<evidence type="ECO:0000313" key="8">
    <source>
        <dbReference type="Proteomes" id="UP000054321"/>
    </source>
</evidence>
<dbReference type="Proteomes" id="UP000054321">
    <property type="component" value="Unassembled WGS sequence"/>
</dbReference>
<dbReference type="EMBL" id="KN832880">
    <property type="protein sequence ID" value="KIM98526.1"/>
    <property type="molecule type" value="Genomic_DNA"/>
</dbReference>
<accession>A0A0C3H7Y3</accession>
<comment type="subcellular location">
    <subcellularLocation>
        <location evidence="1">Membrane</location>
        <topology evidence="1">Multi-pass membrane protein</topology>
    </subcellularLocation>
</comment>
<evidence type="ECO:0000313" key="7">
    <source>
        <dbReference type="EMBL" id="KIM98526.1"/>
    </source>
</evidence>
<comment type="similarity">
    <text evidence="5">Belongs to the anthrone oxygenase family.</text>
</comment>
<sequence>MSALPLGFRLAQLLGLTGAAWLSGNIAAFSFVAAPALLRSCNEGSASASTVVKQWRSIYEGGKAQNPPIAAATAFSFLYLAWASRSTKNVAGPMAWEISTLYGTASFLTLGIIPFTLIFMRGNLNALVSKANMDAVSADKSGLEIQILISKWIALNAIRSMLPLAGSVVGMIATFL</sequence>
<gene>
    <name evidence="7" type="ORF">OIDMADRAFT_31312</name>
</gene>
<evidence type="ECO:0000256" key="6">
    <source>
        <dbReference type="SAM" id="Phobius"/>
    </source>
</evidence>
<dbReference type="GO" id="GO:0016020">
    <property type="term" value="C:membrane"/>
    <property type="evidence" value="ECO:0007669"/>
    <property type="project" value="UniProtKB-SubCell"/>
</dbReference>
<keyword evidence="3 6" id="KW-1133">Transmembrane helix</keyword>
<reference evidence="7 8" key="1">
    <citation type="submission" date="2014-04" db="EMBL/GenBank/DDBJ databases">
        <authorList>
            <consortium name="DOE Joint Genome Institute"/>
            <person name="Kuo A."/>
            <person name="Martino E."/>
            <person name="Perotto S."/>
            <person name="Kohler A."/>
            <person name="Nagy L.G."/>
            <person name="Floudas D."/>
            <person name="Copeland A."/>
            <person name="Barry K.W."/>
            <person name="Cichocki N."/>
            <person name="Veneault-Fourrey C."/>
            <person name="LaButti K."/>
            <person name="Lindquist E.A."/>
            <person name="Lipzen A."/>
            <person name="Lundell T."/>
            <person name="Morin E."/>
            <person name="Murat C."/>
            <person name="Sun H."/>
            <person name="Tunlid A."/>
            <person name="Henrissat B."/>
            <person name="Grigoriev I.V."/>
            <person name="Hibbett D.S."/>
            <person name="Martin F."/>
            <person name="Nordberg H.P."/>
            <person name="Cantor M.N."/>
            <person name="Hua S.X."/>
        </authorList>
    </citation>
    <scope>NUCLEOTIDE SEQUENCE [LARGE SCALE GENOMIC DNA]</scope>
    <source>
        <strain evidence="7 8">Zn</strain>
    </source>
</reference>
<evidence type="ECO:0000256" key="5">
    <source>
        <dbReference type="ARBA" id="ARBA00034313"/>
    </source>
</evidence>
<evidence type="ECO:0000256" key="4">
    <source>
        <dbReference type="ARBA" id="ARBA00023136"/>
    </source>
</evidence>
<dbReference type="HOGENOM" id="CLU_105974_1_0_1"/>
<dbReference type="Pfam" id="PF08592">
    <property type="entry name" value="Anthrone_oxy"/>
    <property type="match status" value="1"/>
</dbReference>
<dbReference type="PANTHER" id="PTHR35042:SF1">
    <property type="entry name" value="DUF1772-DOMAIN-CONTAINING PROTEIN"/>
    <property type="match status" value="1"/>
</dbReference>
<evidence type="ECO:0000256" key="3">
    <source>
        <dbReference type="ARBA" id="ARBA00022989"/>
    </source>
</evidence>
<keyword evidence="4 6" id="KW-0472">Membrane</keyword>
<evidence type="ECO:0008006" key="9">
    <source>
        <dbReference type="Google" id="ProtNLM"/>
    </source>
</evidence>
<dbReference type="InterPro" id="IPR013901">
    <property type="entry name" value="Anthrone_oxy"/>
</dbReference>
<keyword evidence="8" id="KW-1185">Reference proteome</keyword>
<evidence type="ECO:0000256" key="1">
    <source>
        <dbReference type="ARBA" id="ARBA00004141"/>
    </source>
</evidence>
<dbReference type="PANTHER" id="PTHR35042">
    <property type="entry name" value="ANTHRONE OXYGENASE ENCC"/>
    <property type="match status" value="1"/>
</dbReference>